<reference evidence="1 2" key="1">
    <citation type="submission" date="2020-10" db="EMBL/GenBank/DDBJ databases">
        <title>Identification of Nocardia species via Next-generation sequencing and recognition of intraspecies genetic diversity.</title>
        <authorList>
            <person name="Li P."/>
            <person name="Li P."/>
            <person name="Lu B."/>
        </authorList>
    </citation>
    <scope>NUCLEOTIDE SEQUENCE [LARGE SCALE GENOMIC DNA]</scope>
    <source>
        <strain evidence="1 2">N-11</strain>
    </source>
</reference>
<dbReference type="EMBL" id="JADLRE010000022">
    <property type="protein sequence ID" value="MBF6228466.1"/>
    <property type="molecule type" value="Genomic_DNA"/>
</dbReference>
<organism evidence="1 2">
    <name type="scientific">Nocardia abscessus</name>
    <dbReference type="NCBI Taxonomy" id="120957"/>
    <lineage>
        <taxon>Bacteria</taxon>
        <taxon>Bacillati</taxon>
        <taxon>Actinomycetota</taxon>
        <taxon>Actinomycetes</taxon>
        <taxon>Mycobacteriales</taxon>
        <taxon>Nocardiaceae</taxon>
        <taxon>Nocardia</taxon>
    </lineage>
</organism>
<dbReference type="Gene3D" id="3.40.50.150">
    <property type="entry name" value="Vaccinia Virus protein VP39"/>
    <property type="match status" value="1"/>
</dbReference>
<keyword evidence="1" id="KW-0808">Transferase</keyword>
<evidence type="ECO:0000313" key="2">
    <source>
        <dbReference type="Proteomes" id="UP000807309"/>
    </source>
</evidence>
<accession>A0ABS0CDR1</accession>
<name>A0ABS0CDR1_9NOCA</name>
<dbReference type="InterPro" id="IPR029063">
    <property type="entry name" value="SAM-dependent_MTases_sf"/>
</dbReference>
<gene>
    <name evidence="1" type="ORF">IU470_25590</name>
</gene>
<dbReference type="Proteomes" id="UP000807309">
    <property type="component" value="Unassembled WGS sequence"/>
</dbReference>
<protein>
    <submittedName>
        <fullName evidence="1">Methyltransferase domain-containing protein</fullName>
    </submittedName>
</protein>
<dbReference type="GO" id="GO:0032259">
    <property type="term" value="P:methylation"/>
    <property type="evidence" value="ECO:0007669"/>
    <property type="project" value="UniProtKB-KW"/>
</dbReference>
<keyword evidence="2" id="KW-1185">Reference proteome</keyword>
<comment type="caution">
    <text evidence="1">The sequence shown here is derived from an EMBL/GenBank/DDBJ whole genome shotgun (WGS) entry which is preliminary data.</text>
</comment>
<dbReference type="Pfam" id="PF13489">
    <property type="entry name" value="Methyltransf_23"/>
    <property type="match status" value="1"/>
</dbReference>
<dbReference type="CDD" id="cd02440">
    <property type="entry name" value="AdoMet_MTases"/>
    <property type="match status" value="1"/>
</dbReference>
<proteinExistence type="predicted"/>
<evidence type="ECO:0000313" key="1">
    <source>
        <dbReference type="EMBL" id="MBF6228466.1"/>
    </source>
</evidence>
<dbReference type="SUPFAM" id="SSF53335">
    <property type="entry name" value="S-adenosyl-L-methionine-dependent methyltransferases"/>
    <property type="match status" value="1"/>
</dbReference>
<dbReference type="GO" id="GO:0008168">
    <property type="term" value="F:methyltransferase activity"/>
    <property type="evidence" value="ECO:0007669"/>
    <property type="project" value="UniProtKB-KW"/>
</dbReference>
<sequence>MLDRHPWVDTARRDERRGVVVVRPAAAAVTVRPVPGELLTEYLEHWRHVYEYVYSSDELRHGDDLDLSGWRASDTGAAFPREHMLEWIDHAVGLVRRGRPGSVLEIGCGSGLLVHRLHSSTRGYLGLDPAEPVVERLRARRLPRVAVLRAAAHELAGDRVTAALRALDPTGRPDCVVLNSVTQCFPDERYLTAVLDDALDMVAPGGTVVVGDIRNLANAQDFAHWLEQARTPGLNADDLARRAAARLDTDEELLCDPRVFAHIARRHPRSVRAACYAKPMRADTELTRYRYDVVLTVDAPAPGPSRVVPWRDLPARGTTDRIAALADTVRGDATVVAGIPNALFESDAPDAVTPAALAAALPPECAVLLDSADARFLAVGRPEHQTDLEAVRADPPHAACNDPFTRYLRRRMPEVLTDYLELLSATAHPPIVVSEEFAAV</sequence>
<keyword evidence="1" id="KW-0489">Methyltransferase</keyword>